<accession>A0A2I1I3N7</accession>
<dbReference type="RefSeq" id="WP_101628607.1">
    <property type="nucleotide sequence ID" value="NZ_PKKJ01000015.1"/>
</dbReference>
<dbReference type="SMART" id="SM00530">
    <property type="entry name" value="HTH_XRE"/>
    <property type="match status" value="1"/>
</dbReference>
<evidence type="ECO:0000313" key="3">
    <source>
        <dbReference type="Proteomes" id="UP000234545"/>
    </source>
</evidence>
<dbReference type="CDD" id="cd00093">
    <property type="entry name" value="HTH_XRE"/>
    <property type="match status" value="1"/>
</dbReference>
<dbReference type="Gene3D" id="1.10.260.40">
    <property type="entry name" value="lambda repressor-like DNA-binding domains"/>
    <property type="match status" value="1"/>
</dbReference>
<dbReference type="InterPro" id="IPR001387">
    <property type="entry name" value="Cro/C1-type_HTH"/>
</dbReference>
<name>A0A2I1I3N7_9ACTO</name>
<dbReference type="EMBL" id="PKKJ01000015">
    <property type="protein sequence ID" value="PKY65746.1"/>
    <property type="molecule type" value="Genomic_DNA"/>
</dbReference>
<dbReference type="OrthoDB" id="3268832at2"/>
<protein>
    <recommendedName>
        <fullName evidence="1">HTH cro/C1-type domain-containing protein</fullName>
    </recommendedName>
</protein>
<comment type="caution">
    <text evidence="2">The sequence shown here is derived from an EMBL/GenBank/DDBJ whole genome shotgun (WGS) entry which is preliminary data.</text>
</comment>
<gene>
    <name evidence="2" type="ORF">CYJ25_07865</name>
</gene>
<organism evidence="2 3">
    <name type="scientific">Schaalia turicensis</name>
    <dbReference type="NCBI Taxonomy" id="131111"/>
    <lineage>
        <taxon>Bacteria</taxon>
        <taxon>Bacillati</taxon>
        <taxon>Actinomycetota</taxon>
        <taxon>Actinomycetes</taxon>
        <taxon>Actinomycetales</taxon>
        <taxon>Actinomycetaceae</taxon>
        <taxon>Schaalia</taxon>
    </lineage>
</organism>
<evidence type="ECO:0000259" key="1">
    <source>
        <dbReference type="PROSITE" id="PS50943"/>
    </source>
</evidence>
<evidence type="ECO:0000313" key="2">
    <source>
        <dbReference type="EMBL" id="PKY65746.1"/>
    </source>
</evidence>
<dbReference type="InterPro" id="IPR010982">
    <property type="entry name" value="Lambda_DNA-bd_dom_sf"/>
</dbReference>
<dbReference type="Pfam" id="PF13443">
    <property type="entry name" value="HTH_26"/>
    <property type="match status" value="1"/>
</dbReference>
<sequence length="107" mass="11660">MGEAAVKYVEKLSDFVAATIRAEASRRGLTQKDLTRAIGMSTPTMSARWNGVRPWALDELADVAELFGCSVPELISGDIAQEMQNPRRWIAPRGAAARSKGLEPPTF</sequence>
<dbReference type="Proteomes" id="UP000234545">
    <property type="component" value="Unassembled WGS sequence"/>
</dbReference>
<dbReference type="AlphaFoldDB" id="A0A2I1I3N7"/>
<dbReference type="SUPFAM" id="SSF47413">
    <property type="entry name" value="lambda repressor-like DNA-binding domains"/>
    <property type="match status" value="1"/>
</dbReference>
<dbReference type="PROSITE" id="PS50943">
    <property type="entry name" value="HTH_CROC1"/>
    <property type="match status" value="1"/>
</dbReference>
<reference evidence="2 3" key="1">
    <citation type="submission" date="2017-12" db="EMBL/GenBank/DDBJ databases">
        <title>Phylogenetic diversity of female urinary microbiome.</title>
        <authorList>
            <person name="Thomas-White K."/>
            <person name="Wolfe A.J."/>
        </authorList>
    </citation>
    <scope>NUCLEOTIDE SEQUENCE [LARGE SCALE GENOMIC DNA]</scope>
    <source>
        <strain evidence="2 3">UMB0250</strain>
    </source>
</reference>
<proteinExistence type="predicted"/>
<feature type="domain" description="HTH cro/C1-type" evidence="1">
    <location>
        <begin position="20"/>
        <end position="74"/>
    </location>
</feature>
<dbReference type="GO" id="GO:0003677">
    <property type="term" value="F:DNA binding"/>
    <property type="evidence" value="ECO:0007669"/>
    <property type="project" value="InterPro"/>
</dbReference>